<keyword evidence="2" id="KW-1185">Reference proteome</keyword>
<evidence type="ECO:0000313" key="2">
    <source>
        <dbReference type="Proteomes" id="UP000249218"/>
    </source>
</evidence>
<organism evidence="1 2">
    <name type="scientific">Helicoverpa armigera</name>
    <name type="common">Cotton bollworm</name>
    <name type="synonym">Heliothis armigera</name>
    <dbReference type="NCBI Taxonomy" id="29058"/>
    <lineage>
        <taxon>Eukaryota</taxon>
        <taxon>Metazoa</taxon>
        <taxon>Ecdysozoa</taxon>
        <taxon>Arthropoda</taxon>
        <taxon>Hexapoda</taxon>
        <taxon>Insecta</taxon>
        <taxon>Pterygota</taxon>
        <taxon>Neoptera</taxon>
        <taxon>Endopterygota</taxon>
        <taxon>Lepidoptera</taxon>
        <taxon>Glossata</taxon>
        <taxon>Ditrysia</taxon>
        <taxon>Noctuoidea</taxon>
        <taxon>Noctuidae</taxon>
        <taxon>Heliothinae</taxon>
        <taxon>Helicoverpa</taxon>
    </lineage>
</organism>
<gene>
    <name evidence="1" type="primary">HaOG213669</name>
    <name evidence="1" type="ORF">B5X24_HaOG213669</name>
</gene>
<evidence type="ECO:0000313" key="1">
    <source>
        <dbReference type="EMBL" id="PZC71297.1"/>
    </source>
</evidence>
<reference evidence="1 2" key="1">
    <citation type="journal article" date="2017" name="BMC Biol.">
        <title>Genomic innovations, transcriptional plasticity and gene loss underlying the evolution and divergence of two highly polyphagous and invasive Helicoverpa pest species.</title>
        <authorList>
            <person name="Pearce S.L."/>
            <person name="Clarke D.F."/>
            <person name="East P.D."/>
            <person name="Elfekih S."/>
            <person name="Gordon K.H."/>
            <person name="Jermiin L.S."/>
            <person name="McGaughran A."/>
            <person name="Oakeshott J.G."/>
            <person name="Papanikolaou A."/>
            <person name="Perera O.P."/>
            <person name="Rane R.V."/>
            <person name="Richards S."/>
            <person name="Tay W.T."/>
            <person name="Walsh T.K."/>
            <person name="Anderson A."/>
            <person name="Anderson C.J."/>
            <person name="Asgari S."/>
            <person name="Board P.G."/>
            <person name="Bretschneider A."/>
            <person name="Campbell P.M."/>
            <person name="Chertemps T."/>
            <person name="Christeller J.T."/>
            <person name="Coppin C.W."/>
            <person name="Downes S.J."/>
            <person name="Duan G."/>
            <person name="Farnsworth C.A."/>
            <person name="Good R.T."/>
            <person name="Han L.B."/>
            <person name="Han Y.C."/>
            <person name="Hatje K."/>
            <person name="Horne I."/>
            <person name="Huang Y.P."/>
            <person name="Hughes D.S."/>
            <person name="Jacquin-Joly E."/>
            <person name="James W."/>
            <person name="Jhangiani S."/>
            <person name="Kollmar M."/>
            <person name="Kuwar S.S."/>
            <person name="Li S."/>
            <person name="Liu N.Y."/>
            <person name="Maibeche M.T."/>
            <person name="Miller J.R."/>
            <person name="Montagne N."/>
            <person name="Perry T."/>
            <person name="Qu J."/>
            <person name="Song S.V."/>
            <person name="Sutton G.G."/>
            <person name="Vogel H."/>
            <person name="Walenz B.P."/>
            <person name="Xu W."/>
            <person name="Zhang H.J."/>
            <person name="Zou Z."/>
            <person name="Batterham P."/>
            <person name="Edwards O.R."/>
            <person name="Feyereisen R."/>
            <person name="Gibbs R.A."/>
            <person name="Heckel D.G."/>
            <person name="McGrath A."/>
            <person name="Robin C."/>
            <person name="Scherer S.E."/>
            <person name="Worley K.C."/>
            <person name="Wu Y.D."/>
        </authorList>
    </citation>
    <scope>NUCLEOTIDE SEQUENCE [LARGE SCALE GENOMIC DNA]</scope>
    <source>
        <strain evidence="1">Harm_GR_Male_#8</strain>
        <tissue evidence="1">Whole organism</tissue>
    </source>
</reference>
<accession>A0A2W1BD83</accession>
<dbReference type="Proteomes" id="UP000249218">
    <property type="component" value="Unassembled WGS sequence"/>
</dbReference>
<sequence length="96" mass="10357">MGGQVPSTSMAAAGMRGVNFSSVCMRRRHPITSHPREDREVAAAYCLDEDTAVLFPGRVHLVCVVHRVQRAVRIVGPSHTSKRGLFATIMACPALG</sequence>
<dbReference type="AlphaFoldDB" id="A0A2W1BD83"/>
<proteinExistence type="predicted"/>
<dbReference type="EMBL" id="KZ150343">
    <property type="protein sequence ID" value="PZC71297.1"/>
    <property type="molecule type" value="Genomic_DNA"/>
</dbReference>
<protein>
    <submittedName>
        <fullName evidence="1">Uncharacterized protein</fullName>
    </submittedName>
</protein>
<name>A0A2W1BD83_HELAM</name>